<name>A0A554A1J5_9BACI</name>
<dbReference type="RefSeq" id="WP_143848045.1">
    <property type="nucleotide sequence ID" value="NZ_VLXZ01000003.1"/>
</dbReference>
<dbReference type="EMBL" id="VLXZ01000003">
    <property type="protein sequence ID" value="TSB47545.1"/>
    <property type="molecule type" value="Genomic_DNA"/>
</dbReference>
<accession>A0A554A1J5</accession>
<dbReference type="InterPro" id="IPR007169">
    <property type="entry name" value="RemA-like"/>
</dbReference>
<dbReference type="AlphaFoldDB" id="A0A554A1J5"/>
<reference evidence="1 2" key="1">
    <citation type="submission" date="2019-07" db="EMBL/GenBank/DDBJ databases">
        <authorList>
            <person name="Park Y.J."/>
            <person name="Jeong S.E."/>
            <person name="Jung H.S."/>
        </authorList>
    </citation>
    <scope>NUCLEOTIDE SEQUENCE [LARGE SCALE GENOMIC DNA]</scope>
    <source>
        <strain evidence="2">P16(2019)</strain>
    </source>
</reference>
<sequence>MFIHLGGDVMVQAEEIIAILHYEEDNVADATKTFLEHASHSEAITITPDLIKSIIITDQFIYYAPVSSSTLNRRMLIGVGLKEEIE</sequence>
<dbReference type="NCBIfam" id="NF046065">
    <property type="entry name" value="MtxRegRemB"/>
    <property type="match status" value="1"/>
</dbReference>
<gene>
    <name evidence="1" type="ORF">FN960_07380</name>
</gene>
<dbReference type="Proteomes" id="UP000318521">
    <property type="component" value="Unassembled WGS sequence"/>
</dbReference>
<dbReference type="Pfam" id="PF04025">
    <property type="entry name" value="RemA-like"/>
    <property type="match status" value="1"/>
</dbReference>
<keyword evidence="2" id="KW-1185">Reference proteome</keyword>
<evidence type="ECO:0000313" key="2">
    <source>
        <dbReference type="Proteomes" id="UP000318521"/>
    </source>
</evidence>
<evidence type="ECO:0000313" key="1">
    <source>
        <dbReference type="EMBL" id="TSB47545.1"/>
    </source>
</evidence>
<comment type="caution">
    <text evidence="1">The sequence shown here is derived from an EMBL/GenBank/DDBJ whole genome shotgun (WGS) entry which is preliminary data.</text>
</comment>
<organism evidence="1 2">
    <name type="scientific">Alkalicoccobacillus porphyridii</name>
    <dbReference type="NCBI Taxonomy" id="2597270"/>
    <lineage>
        <taxon>Bacteria</taxon>
        <taxon>Bacillati</taxon>
        <taxon>Bacillota</taxon>
        <taxon>Bacilli</taxon>
        <taxon>Bacillales</taxon>
        <taxon>Bacillaceae</taxon>
        <taxon>Alkalicoccobacillus</taxon>
    </lineage>
</organism>
<dbReference type="OrthoDB" id="9811390at2"/>
<protein>
    <submittedName>
        <fullName evidence="1">DUF370 domain-containing protein</fullName>
    </submittedName>
</protein>
<proteinExistence type="predicted"/>